<proteinExistence type="predicted"/>
<dbReference type="InterPro" id="IPR014972">
    <property type="entry name" value="Phage_Mu_Gp37"/>
</dbReference>
<dbReference type="Pfam" id="PF08873">
    <property type="entry name" value="Phage_Mu_Gp37"/>
    <property type="match status" value="1"/>
</dbReference>
<evidence type="ECO:0000313" key="2">
    <source>
        <dbReference type="Proteomes" id="UP000231293"/>
    </source>
</evidence>
<comment type="caution">
    <text evidence="1">The sequence shown here is derived from an EMBL/GenBank/DDBJ whole genome shotgun (WGS) entry which is preliminary data.</text>
</comment>
<dbReference type="RefSeq" id="WP_100113385.1">
    <property type="nucleotide sequence ID" value="NZ_MDVB01000053.1"/>
</dbReference>
<dbReference type="Proteomes" id="UP000231293">
    <property type="component" value="Unassembled WGS sequence"/>
</dbReference>
<dbReference type="AlphaFoldDB" id="A0A2N9WUT9"/>
<accession>A0A2N9WUT9</accession>
<dbReference type="EMBL" id="MDVB01000053">
    <property type="protein sequence ID" value="PIT16602.1"/>
    <property type="molecule type" value="Genomic_DNA"/>
</dbReference>
<sequence>MLNKIQSEIITRLKQGLGSMVNEVSLYFGGLENKEVLTKIRKKPAILLTFNQAHIKAKGSERLRFELSAGFYVVCICNRITDVQPHPSANINDLVYAILRLLAGQRLNEELNSFGLQPKTVRPLFISPLDSNTESLDTVAVEFEAVCDIYGIESDHYPEYTTDINNPDYVFSLFAGKHSEAPAQFDSLVLNIKNKSIQN</sequence>
<organism evidence="1 2">
    <name type="scientific">Snodgrassella alvi</name>
    <dbReference type="NCBI Taxonomy" id="1196083"/>
    <lineage>
        <taxon>Bacteria</taxon>
        <taxon>Pseudomonadati</taxon>
        <taxon>Pseudomonadota</taxon>
        <taxon>Betaproteobacteria</taxon>
        <taxon>Neisseriales</taxon>
        <taxon>Neisseriaceae</taxon>
        <taxon>Snodgrassella</taxon>
    </lineage>
</organism>
<gene>
    <name evidence="1" type="ORF">BGI32_04075</name>
</gene>
<name>A0A2N9WUT9_9NEIS</name>
<protein>
    <submittedName>
        <fullName evidence="1">Uncharacterized protein</fullName>
    </submittedName>
</protein>
<reference evidence="1 2" key="1">
    <citation type="journal article" date="2017" name="MBio">
        <title>Type VI secretion-mediated competition in the bee gut microbiome.</title>
        <authorList>
            <person name="Steele M.I."/>
            <person name="Kwong W.K."/>
            <person name="Powell J.E."/>
            <person name="Whiteley M."/>
            <person name="Moran N.A."/>
        </authorList>
    </citation>
    <scope>NUCLEOTIDE SEQUENCE [LARGE SCALE GENOMIC DNA]</scope>
    <source>
        <strain evidence="1 2">App2-2</strain>
    </source>
</reference>
<evidence type="ECO:0000313" key="1">
    <source>
        <dbReference type="EMBL" id="PIT16602.1"/>
    </source>
</evidence>